<reference evidence="3" key="2">
    <citation type="submission" date="2015-01" db="EMBL/GenBank/DDBJ databases">
        <title>Evolutionary Origins and Diversification of the Mycorrhizal Mutualists.</title>
        <authorList>
            <consortium name="DOE Joint Genome Institute"/>
            <consortium name="Mycorrhizal Genomics Consortium"/>
            <person name="Kohler A."/>
            <person name="Kuo A."/>
            <person name="Nagy L.G."/>
            <person name="Floudas D."/>
            <person name="Copeland A."/>
            <person name="Barry K.W."/>
            <person name="Cichocki N."/>
            <person name="Veneault-Fourrey C."/>
            <person name="LaButti K."/>
            <person name="Lindquist E.A."/>
            <person name="Lipzen A."/>
            <person name="Lundell T."/>
            <person name="Morin E."/>
            <person name="Murat C."/>
            <person name="Riley R."/>
            <person name="Ohm R."/>
            <person name="Sun H."/>
            <person name="Tunlid A."/>
            <person name="Henrissat B."/>
            <person name="Grigoriev I.V."/>
            <person name="Hibbett D.S."/>
            <person name="Martin F."/>
        </authorList>
    </citation>
    <scope>NUCLEOTIDE SEQUENCE [LARGE SCALE GENOMIC DNA]</scope>
    <source>
        <strain evidence="2 3">LaAM-08-1</strain>
    </source>
</reference>
<protein>
    <submittedName>
        <fullName evidence="1">Uncharacterized protein</fullName>
    </submittedName>
</protein>
<gene>
    <name evidence="2" type="ORF">K443DRAFT_682449</name>
    <name evidence="1" type="ORF">K443DRAFT_683646</name>
</gene>
<dbReference type="EMBL" id="KN838729">
    <property type="protein sequence ID" value="KIJ96223.1"/>
    <property type="molecule type" value="Genomic_DNA"/>
</dbReference>
<proteinExistence type="predicted"/>
<reference evidence="1 3" key="1">
    <citation type="submission" date="2014-04" db="EMBL/GenBank/DDBJ databases">
        <authorList>
            <consortium name="DOE Joint Genome Institute"/>
            <person name="Kuo A."/>
            <person name="Kohler A."/>
            <person name="Nagy L.G."/>
            <person name="Floudas D."/>
            <person name="Copeland A."/>
            <person name="Barry K.W."/>
            <person name="Cichocki N."/>
            <person name="Veneault-Fourrey C."/>
            <person name="LaButti K."/>
            <person name="Lindquist E.A."/>
            <person name="Lipzen A."/>
            <person name="Lundell T."/>
            <person name="Morin E."/>
            <person name="Murat C."/>
            <person name="Sun H."/>
            <person name="Tunlid A."/>
            <person name="Henrissat B."/>
            <person name="Grigoriev I.V."/>
            <person name="Hibbett D.S."/>
            <person name="Martin F."/>
            <person name="Nordberg H.P."/>
            <person name="Cantor M.N."/>
            <person name="Hua S.X."/>
        </authorList>
    </citation>
    <scope>NUCLEOTIDE SEQUENCE [LARGE SCALE GENOMIC DNA]</scope>
    <source>
        <strain evidence="1 3">LaAM-08-1</strain>
    </source>
</reference>
<dbReference type="HOGENOM" id="CLU_2812766_0_0_1"/>
<dbReference type="AlphaFoldDB" id="A0A0C9XA77"/>
<reference evidence="1" key="3">
    <citation type="submission" date="2015-02" db="EMBL/GenBank/DDBJ databases">
        <title>Evolutionary Origins and Diversification of the Mycorrhizal Mutualists.</title>
        <authorList>
            <consortium name="DOE Joint Genome Institute"/>
            <consortium name="Mycorrhizal Genomics Consortium"/>
            <person name="Kohler A."/>
            <person name="Kuo A."/>
            <person name="Nagy L.G."/>
            <person name="Floudas D."/>
            <person name="Copeland A."/>
            <person name="Barry K.W."/>
            <person name="Cichocki N."/>
            <person name="Veneault-Fourrey C."/>
            <person name="LaButti K."/>
            <person name="Lindquist E.A."/>
            <person name="Lipzen A."/>
            <person name="Lundell T."/>
            <person name="Morin E."/>
            <person name="Murat C."/>
            <person name="Riley R."/>
            <person name="Ohm R."/>
            <person name="Sun H."/>
            <person name="Tunlid A."/>
            <person name="Henrissat B."/>
            <person name="Grigoriev I.V."/>
            <person name="Hibbett D.S."/>
            <person name="Martin F."/>
        </authorList>
    </citation>
    <scope>NUCLEOTIDE SEQUENCE</scope>
    <source>
        <strain evidence="1">LaAM-08-1</strain>
    </source>
</reference>
<dbReference type="EMBL" id="KN838787">
    <property type="protein sequence ID" value="KIJ94576.1"/>
    <property type="molecule type" value="Genomic_DNA"/>
</dbReference>
<accession>A0A0C9XA77</accession>
<keyword evidence="3" id="KW-1185">Reference proteome</keyword>
<organism evidence="1 3">
    <name type="scientific">Laccaria amethystina LaAM-08-1</name>
    <dbReference type="NCBI Taxonomy" id="1095629"/>
    <lineage>
        <taxon>Eukaryota</taxon>
        <taxon>Fungi</taxon>
        <taxon>Dikarya</taxon>
        <taxon>Basidiomycota</taxon>
        <taxon>Agaricomycotina</taxon>
        <taxon>Agaricomycetes</taxon>
        <taxon>Agaricomycetidae</taxon>
        <taxon>Agaricales</taxon>
        <taxon>Agaricineae</taxon>
        <taxon>Hydnangiaceae</taxon>
        <taxon>Laccaria</taxon>
    </lineage>
</organism>
<name>A0A0C9XA77_9AGAR</name>
<sequence>MGDVEQTEGVRCAGKSVLSSTCCPDLCLPFPSTVTAQTCIEQLPHGTPNLQPTLKVLRVKEFAWREV</sequence>
<evidence type="ECO:0000313" key="3">
    <source>
        <dbReference type="Proteomes" id="UP000054477"/>
    </source>
</evidence>
<evidence type="ECO:0000313" key="1">
    <source>
        <dbReference type="EMBL" id="KIJ94576.1"/>
    </source>
</evidence>
<evidence type="ECO:0000313" key="2">
    <source>
        <dbReference type="EMBL" id="KIJ96223.1"/>
    </source>
</evidence>
<dbReference type="Proteomes" id="UP000054477">
    <property type="component" value="Unassembled WGS sequence"/>
</dbReference>